<feature type="compositionally biased region" description="Polar residues" evidence="4">
    <location>
        <begin position="35"/>
        <end position="46"/>
    </location>
</feature>
<keyword evidence="7" id="KW-1185">Reference proteome</keyword>
<name>A0AAD6W4R3_9ROSI</name>
<evidence type="ECO:0000256" key="3">
    <source>
        <dbReference type="ARBA" id="ARBA00022729"/>
    </source>
</evidence>
<gene>
    <name evidence="6" type="ORF">NC653_014307</name>
</gene>
<evidence type="ECO:0000313" key="6">
    <source>
        <dbReference type="EMBL" id="KAJ6998059.1"/>
    </source>
</evidence>
<evidence type="ECO:0000256" key="4">
    <source>
        <dbReference type="SAM" id="MobiDB-lite"/>
    </source>
</evidence>
<dbReference type="InterPro" id="IPR039639">
    <property type="entry name" value="IDA-like"/>
</dbReference>
<keyword evidence="3 5" id="KW-0732">Signal</keyword>
<accession>A0AAD6W4R3</accession>
<evidence type="ECO:0000313" key="7">
    <source>
        <dbReference type="Proteomes" id="UP001164929"/>
    </source>
</evidence>
<dbReference type="AlphaFoldDB" id="A0AAD6W4R3"/>
<keyword evidence="2" id="KW-0964">Secreted</keyword>
<dbReference type="EMBL" id="JAQIZT010000005">
    <property type="protein sequence ID" value="KAJ6998059.1"/>
    <property type="molecule type" value="Genomic_DNA"/>
</dbReference>
<dbReference type="PANTHER" id="PTHR33599">
    <property type="entry name" value="PROTEIN IDA-LIKE 5"/>
    <property type="match status" value="1"/>
</dbReference>
<proteinExistence type="predicted"/>
<organism evidence="6 7">
    <name type="scientific">Populus alba x Populus x berolinensis</name>
    <dbReference type="NCBI Taxonomy" id="444605"/>
    <lineage>
        <taxon>Eukaryota</taxon>
        <taxon>Viridiplantae</taxon>
        <taxon>Streptophyta</taxon>
        <taxon>Embryophyta</taxon>
        <taxon>Tracheophyta</taxon>
        <taxon>Spermatophyta</taxon>
        <taxon>Magnoliopsida</taxon>
        <taxon>eudicotyledons</taxon>
        <taxon>Gunneridae</taxon>
        <taxon>Pentapetalae</taxon>
        <taxon>rosids</taxon>
        <taxon>fabids</taxon>
        <taxon>Malpighiales</taxon>
        <taxon>Salicaceae</taxon>
        <taxon>Saliceae</taxon>
        <taxon>Populus</taxon>
    </lineage>
</organism>
<comment type="subcellular location">
    <subcellularLocation>
        <location evidence="1">Secreted</location>
        <location evidence="1">Extracellular space</location>
    </subcellularLocation>
</comment>
<dbReference type="PANTHER" id="PTHR33599:SF11">
    <property type="entry name" value="PROTEIN IDA-LIKE 5"/>
    <property type="match status" value="1"/>
</dbReference>
<reference evidence="6" key="1">
    <citation type="journal article" date="2023" name="Mol. Ecol. Resour.">
        <title>Chromosome-level genome assembly of a triploid poplar Populus alba 'Berolinensis'.</title>
        <authorList>
            <person name="Chen S."/>
            <person name="Yu Y."/>
            <person name="Wang X."/>
            <person name="Wang S."/>
            <person name="Zhang T."/>
            <person name="Zhou Y."/>
            <person name="He R."/>
            <person name="Meng N."/>
            <person name="Wang Y."/>
            <person name="Liu W."/>
            <person name="Liu Z."/>
            <person name="Liu J."/>
            <person name="Guo Q."/>
            <person name="Huang H."/>
            <person name="Sederoff R.R."/>
            <person name="Wang G."/>
            <person name="Qu G."/>
            <person name="Chen S."/>
        </authorList>
    </citation>
    <scope>NUCLEOTIDE SEQUENCE</scope>
    <source>
        <strain evidence="6">SC-2020</strain>
    </source>
</reference>
<protein>
    <submittedName>
        <fullName evidence="6">Uncharacterized protein</fullName>
    </submittedName>
</protein>
<dbReference type="GO" id="GO:0005576">
    <property type="term" value="C:extracellular region"/>
    <property type="evidence" value="ECO:0007669"/>
    <property type="project" value="UniProtKB-SubCell"/>
</dbReference>
<evidence type="ECO:0000256" key="2">
    <source>
        <dbReference type="ARBA" id="ARBA00022525"/>
    </source>
</evidence>
<comment type="caution">
    <text evidence="6">The sequence shown here is derived from an EMBL/GenBank/DDBJ whole genome shotgun (WGS) entry which is preliminary data.</text>
</comment>
<evidence type="ECO:0000256" key="1">
    <source>
        <dbReference type="ARBA" id="ARBA00004239"/>
    </source>
</evidence>
<sequence length="78" mass="8490">MGRRSHLVLALWLLLITSSASHTCGARQSQIFKMKKPNSQNSSPSTFMGFLPKGIPIPPSGPSKRHNDIGLQSSKSFP</sequence>
<feature type="signal peptide" evidence="5">
    <location>
        <begin position="1"/>
        <end position="21"/>
    </location>
</feature>
<evidence type="ECO:0000256" key="5">
    <source>
        <dbReference type="SAM" id="SignalP"/>
    </source>
</evidence>
<feature type="chain" id="PRO_5041919798" evidence="5">
    <location>
        <begin position="22"/>
        <end position="78"/>
    </location>
</feature>
<feature type="region of interest" description="Disordered" evidence="4">
    <location>
        <begin position="35"/>
        <end position="78"/>
    </location>
</feature>
<dbReference type="GO" id="GO:0010227">
    <property type="term" value="P:floral organ abscission"/>
    <property type="evidence" value="ECO:0007669"/>
    <property type="project" value="InterPro"/>
</dbReference>
<dbReference type="Proteomes" id="UP001164929">
    <property type="component" value="Chromosome 5"/>
</dbReference>